<evidence type="ECO:0000313" key="1">
    <source>
        <dbReference type="EMBL" id="MDR6966260.1"/>
    </source>
</evidence>
<dbReference type="EMBL" id="JAVDVI010000001">
    <property type="protein sequence ID" value="MDR6966260.1"/>
    <property type="molecule type" value="Genomic_DNA"/>
</dbReference>
<evidence type="ECO:0008006" key="3">
    <source>
        <dbReference type="Google" id="ProtNLM"/>
    </source>
</evidence>
<organism evidence="1 2">
    <name type="scientific">Flavobacterium arsenatis</name>
    <dbReference type="NCBI Taxonomy" id="1484332"/>
    <lineage>
        <taxon>Bacteria</taxon>
        <taxon>Pseudomonadati</taxon>
        <taxon>Bacteroidota</taxon>
        <taxon>Flavobacteriia</taxon>
        <taxon>Flavobacteriales</taxon>
        <taxon>Flavobacteriaceae</taxon>
        <taxon>Flavobacterium</taxon>
    </lineage>
</organism>
<protein>
    <recommendedName>
        <fullName evidence="3">Lipocalin-like domain-containing protein</fullName>
    </recommendedName>
</protein>
<proteinExistence type="predicted"/>
<sequence>MKHFLLLFVLFAFQKDTAMDYNLLIGSWKQKAFANTANTGIFSFSKDSTATLEMIKGDTGDLIASIKGSYSINKTKNKLTMTIMGRPKTFNILVLKKEVLTIKNITENKDAQTFERLGSKE</sequence>
<dbReference type="Proteomes" id="UP001255185">
    <property type="component" value="Unassembled WGS sequence"/>
</dbReference>
<comment type="caution">
    <text evidence="1">The sequence shown here is derived from an EMBL/GenBank/DDBJ whole genome shotgun (WGS) entry which is preliminary data.</text>
</comment>
<accession>A0ABU1TK00</accession>
<name>A0ABU1TK00_9FLAO</name>
<gene>
    <name evidence="1" type="ORF">J2X31_000253</name>
</gene>
<reference evidence="1 2" key="1">
    <citation type="submission" date="2023-07" db="EMBL/GenBank/DDBJ databases">
        <title>Sorghum-associated microbial communities from plants grown in Nebraska, USA.</title>
        <authorList>
            <person name="Schachtman D."/>
        </authorList>
    </citation>
    <scope>NUCLEOTIDE SEQUENCE [LARGE SCALE GENOMIC DNA]</scope>
    <source>
        <strain evidence="1 2">3773</strain>
    </source>
</reference>
<keyword evidence="2" id="KW-1185">Reference proteome</keyword>
<evidence type="ECO:0000313" key="2">
    <source>
        <dbReference type="Proteomes" id="UP001255185"/>
    </source>
</evidence>
<dbReference type="RefSeq" id="WP_310023743.1">
    <property type="nucleotide sequence ID" value="NZ_JAVDVI010000001.1"/>
</dbReference>